<keyword evidence="6 9" id="KW-1133">Transmembrane helix</keyword>
<keyword evidence="11" id="KW-1185">Reference proteome</keyword>
<gene>
    <name evidence="10" type="ORF">HZH66_009378</name>
</gene>
<sequence length="341" mass="40362">MANLSAYKQQIRLIKQYAFEHNISESQTTEMFNKCFQMLEIKYSKKTWSILKLLKYITTFIFALLIIFIGLYNHPSYNTMVLRNLQSSIYPGLKILRKIALPIIEKYPMLSELYDEWCLVENQFFYVNDMDCWPCSITSSVPDLTNHNITKTFNIGIPYTKAENNVAVNMQDLSEIYWYNNDTFKEDSNRIFSNNDAYRTIHDVMDKRLDIYPSEFLTTHITWRINRMKPGRIIRKLFPKPMETPNWWGQSIEKFIFIDEANSPLYSLPRPECSNVILRFTDGARLIKMMPSLECQQNCKTSTILLSNGYTLWYNWWYWRPMSLPVSNSTAISISYLTSFC</sequence>
<keyword evidence="5" id="KW-0735">Signal-anchor</keyword>
<keyword evidence="7" id="KW-0333">Golgi apparatus</keyword>
<proteinExistence type="predicted"/>
<protein>
    <submittedName>
        <fullName evidence="10">Uncharacterized protein</fullName>
    </submittedName>
</protein>
<dbReference type="GO" id="GO:0000139">
    <property type="term" value="C:Golgi membrane"/>
    <property type="evidence" value="ECO:0007669"/>
    <property type="project" value="UniProtKB-SubCell"/>
</dbReference>
<reference evidence="10" key="1">
    <citation type="journal article" date="2020" name="G3 (Bethesda)">
        <title>High-Quality Assemblies for Three Invasive Social Wasps from the &lt;i&gt;Vespula&lt;/i&gt; Genus.</title>
        <authorList>
            <person name="Harrop T.W.R."/>
            <person name="Guhlin J."/>
            <person name="McLaughlin G.M."/>
            <person name="Permina E."/>
            <person name="Stockwell P."/>
            <person name="Gilligan J."/>
            <person name="Le Lec M.F."/>
            <person name="Gruber M.A.M."/>
            <person name="Quinn O."/>
            <person name="Lovegrove M."/>
            <person name="Duncan E.J."/>
            <person name="Remnant E.J."/>
            <person name="Van Eeckhoven J."/>
            <person name="Graham B."/>
            <person name="Knapp R.A."/>
            <person name="Langford K.W."/>
            <person name="Kronenberg Z."/>
            <person name="Press M.O."/>
            <person name="Eacker S.M."/>
            <person name="Wilson-Rankin E.E."/>
            <person name="Purcell J."/>
            <person name="Lester P.J."/>
            <person name="Dearden P.K."/>
        </authorList>
    </citation>
    <scope>NUCLEOTIDE SEQUENCE</scope>
    <source>
        <strain evidence="10">Marl-1</strain>
    </source>
</reference>
<keyword evidence="3" id="KW-0963">Cytoplasm</keyword>
<evidence type="ECO:0000313" key="10">
    <source>
        <dbReference type="EMBL" id="KAF7390898.1"/>
    </source>
</evidence>
<dbReference type="PANTHER" id="PTHR35259">
    <property type="entry name" value="BOMBESIN RECEPTOR-ACTIVATED PROTEIN C6ORF89"/>
    <property type="match status" value="1"/>
</dbReference>
<evidence type="ECO:0000256" key="5">
    <source>
        <dbReference type="ARBA" id="ARBA00022968"/>
    </source>
</evidence>
<evidence type="ECO:0000256" key="3">
    <source>
        <dbReference type="ARBA" id="ARBA00022490"/>
    </source>
</evidence>
<evidence type="ECO:0000256" key="4">
    <source>
        <dbReference type="ARBA" id="ARBA00022692"/>
    </source>
</evidence>
<dbReference type="AlphaFoldDB" id="A0A834JL76"/>
<evidence type="ECO:0000256" key="8">
    <source>
        <dbReference type="ARBA" id="ARBA00023136"/>
    </source>
</evidence>
<organism evidence="10 11">
    <name type="scientific">Vespula vulgaris</name>
    <name type="common">Yellow jacket</name>
    <name type="synonym">Wasp</name>
    <dbReference type="NCBI Taxonomy" id="7454"/>
    <lineage>
        <taxon>Eukaryota</taxon>
        <taxon>Metazoa</taxon>
        <taxon>Ecdysozoa</taxon>
        <taxon>Arthropoda</taxon>
        <taxon>Hexapoda</taxon>
        <taxon>Insecta</taxon>
        <taxon>Pterygota</taxon>
        <taxon>Neoptera</taxon>
        <taxon>Endopterygota</taxon>
        <taxon>Hymenoptera</taxon>
        <taxon>Apocrita</taxon>
        <taxon>Aculeata</taxon>
        <taxon>Vespoidea</taxon>
        <taxon>Vespidae</taxon>
        <taxon>Vespinae</taxon>
        <taxon>Vespula</taxon>
    </lineage>
</organism>
<evidence type="ECO:0000256" key="1">
    <source>
        <dbReference type="ARBA" id="ARBA00004323"/>
    </source>
</evidence>
<feature type="transmembrane region" description="Helical" evidence="9">
    <location>
        <begin position="53"/>
        <end position="72"/>
    </location>
</feature>
<evidence type="ECO:0000256" key="6">
    <source>
        <dbReference type="ARBA" id="ARBA00022989"/>
    </source>
</evidence>
<dbReference type="EMBL" id="JACSEA010000010">
    <property type="protein sequence ID" value="KAF7390898.1"/>
    <property type="molecule type" value="Genomic_DNA"/>
</dbReference>
<keyword evidence="4 9" id="KW-0812">Transmembrane</keyword>
<dbReference type="PANTHER" id="PTHR35259:SF1">
    <property type="entry name" value="BOMBESIN RECEPTOR-ACTIVATED PROTEIN C6ORF89"/>
    <property type="match status" value="1"/>
</dbReference>
<dbReference type="Proteomes" id="UP000614350">
    <property type="component" value="Unassembled WGS sequence"/>
</dbReference>
<evidence type="ECO:0000256" key="2">
    <source>
        <dbReference type="ARBA" id="ARBA00004496"/>
    </source>
</evidence>
<name>A0A834JL76_VESVU</name>
<keyword evidence="8 9" id="KW-0472">Membrane</keyword>
<evidence type="ECO:0000313" key="11">
    <source>
        <dbReference type="Proteomes" id="UP000614350"/>
    </source>
</evidence>
<accession>A0A834JL76</accession>
<evidence type="ECO:0000256" key="9">
    <source>
        <dbReference type="SAM" id="Phobius"/>
    </source>
</evidence>
<evidence type="ECO:0000256" key="7">
    <source>
        <dbReference type="ARBA" id="ARBA00023034"/>
    </source>
</evidence>
<dbReference type="InterPro" id="IPR038757">
    <property type="entry name" value="BRAP"/>
</dbReference>
<comment type="subcellular location">
    <subcellularLocation>
        <location evidence="2">Cytoplasm</location>
    </subcellularLocation>
    <subcellularLocation>
        <location evidence="1">Golgi apparatus membrane</location>
        <topology evidence="1">Single-pass type II membrane protein</topology>
    </subcellularLocation>
</comment>
<comment type="caution">
    <text evidence="10">The sequence shown here is derived from an EMBL/GenBank/DDBJ whole genome shotgun (WGS) entry which is preliminary data.</text>
</comment>